<proteinExistence type="predicted"/>
<comment type="caution">
    <text evidence="1">The sequence shown here is derived from an EMBL/GenBank/DDBJ whole genome shotgun (WGS) entry which is preliminary data.</text>
</comment>
<keyword evidence="2" id="KW-1185">Reference proteome</keyword>
<accession>A0A1R3GTH5</accession>
<dbReference type="Proteomes" id="UP000188268">
    <property type="component" value="Unassembled WGS sequence"/>
</dbReference>
<name>A0A1R3GTH5_COCAP</name>
<dbReference type="AlphaFoldDB" id="A0A1R3GTH5"/>
<dbReference type="EMBL" id="AWWV01013482">
    <property type="protein sequence ID" value="OMO61379.1"/>
    <property type="molecule type" value="Genomic_DNA"/>
</dbReference>
<evidence type="ECO:0000313" key="2">
    <source>
        <dbReference type="Proteomes" id="UP000188268"/>
    </source>
</evidence>
<protein>
    <submittedName>
        <fullName evidence="1">Uncharacterized protein</fullName>
    </submittedName>
</protein>
<evidence type="ECO:0000313" key="1">
    <source>
        <dbReference type="EMBL" id="OMO61379.1"/>
    </source>
</evidence>
<organism evidence="1 2">
    <name type="scientific">Corchorus capsularis</name>
    <name type="common">Jute</name>
    <dbReference type="NCBI Taxonomy" id="210143"/>
    <lineage>
        <taxon>Eukaryota</taxon>
        <taxon>Viridiplantae</taxon>
        <taxon>Streptophyta</taxon>
        <taxon>Embryophyta</taxon>
        <taxon>Tracheophyta</taxon>
        <taxon>Spermatophyta</taxon>
        <taxon>Magnoliopsida</taxon>
        <taxon>eudicotyledons</taxon>
        <taxon>Gunneridae</taxon>
        <taxon>Pentapetalae</taxon>
        <taxon>rosids</taxon>
        <taxon>malvids</taxon>
        <taxon>Malvales</taxon>
        <taxon>Malvaceae</taxon>
        <taxon>Grewioideae</taxon>
        <taxon>Apeibeae</taxon>
        <taxon>Corchorus</taxon>
    </lineage>
</organism>
<gene>
    <name evidence="1" type="ORF">CCACVL1_23569</name>
</gene>
<sequence length="24" mass="2610">MPQNFSTVALAHGLRTSVKAKKKP</sequence>
<reference evidence="1 2" key="1">
    <citation type="submission" date="2013-09" db="EMBL/GenBank/DDBJ databases">
        <title>Corchorus capsularis genome sequencing.</title>
        <authorList>
            <person name="Alam M."/>
            <person name="Haque M.S."/>
            <person name="Islam M.S."/>
            <person name="Emdad E.M."/>
            <person name="Islam M.M."/>
            <person name="Ahmed B."/>
            <person name="Halim A."/>
            <person name="Hossen Q.M.M."/>
            <person name="Hossain M.Z."/>
            <person name="Ahmed R."/>
            <person name="Khan M.M."/>
            <person name="Islam R."/>
            <person name="Rashid M.M."/>
            <person name="Khan S.A."/>
            <person name="Rahman M.S."/>
            <person name="Alam M."/>
        </authorList>
    </citation>
    <scope>NUCLEOTIDE SEQUENCE [LARGE SCALE GENOMIC DNA]</scope>
    <source>
        <strain evidence="2">cv. CVL-1</strain>
        <tissue evidence="1">Whole seedling</tissue>
    </source>
</reference>
<dbReference type="Gramene" id="OMO61379">
    <property type="protein sequence ID" value="OMO61379"/>
    <property type="gene ID" value="CCACVL1_23569"/>
</dbReference>